<evidence type="ECO:0000313" key="1">
    <source>
        <dbReference type="EMBL" id="MPM76542.1"/>
    </source>
</evidence>
<proteinExistence type="predicted"/>
<dbReference type="AlphaFoldDB" id="A0A645CI93"/>
<accession>A0A645CI93</accession>
<comment type="caution">
    <text evidence="1">The sequence shown here is derived from an EMBL/GenBank/DDBJ whole genome shotgun (WGS) entry which is preliminary data.</text>
</comment>
<gene>
    <name evidence="1" type="ORF">SDC9_123540</name>
</gene>
<dbReference type="EMBL" id="VSSQ01027343">
    <property type="protein sequence ID" value="MPM76542.1"/>
    <property type="molecule type" value="Genomic_DNA"/>
</dbReference>
<name>A0A645CI93_9ZZZZ</name>
<reference evidence="1" key="1">
    <citation type="submission" date="2019-08" db="EMBL/GenBank/DDBJ databases">
        <authorList>
            <person name="Kucharzyk K."/>
            <person name="Murdoch R.W."/>
            <person name="Higgins S."/>
            <person name="Loffler F."/>
        </authorList>
    </citation>
    <scope>NUCLEOTIDE SEQUENCE</scope>
</reference>
<organism evidence="1">
    <name type="scientific">bioreactor metagenome</name>
    <dbReference type="NCBI Taxonomy" id="1076179"/>
    <lineage>
        <taxon>unclassified sequences</taxon>
        <taxon>metagenomes</taxon>
        <taxon>ecological metagenomes</taxon>
    </lineage>
</organism>
<sequence length="44" mass="4793">MLKKMCDSVGHSDEILVRSGFKGAVNGTVTRPEQSKGALVILRY</sequence>
<protein>
    <submittedName>
        <fullName evidence="1">Uncharacterized protein</fullName>
    </submittedName>
</protein>